<dbReference type="PROSITE" id="PS00463">
    <property type="entry name" value="ZN2_CY6_FUNGAL_1"/>
    <property type="match status" value="1"/>
</dbReference>
<dbReference type="CDD" id="cd12148">
    <property type="entry name" value="fungal_TF_MHR"/>
    <property type="match status" value="1"/>
</dbReference>
<dbReference type="PANTHER" id="PTHR31845">
    <property type="entry name" value="FINGER DOMAIN PROTEIN, PUTATIVE-RELATED"/>
    <property type="match status" value="1"/>
</dbReference>
<dbReference type="PROSITE" id="PS50048">
    <property type="entry name" value="ZN2_CY6_FUNGAL_2"/>
    <property type="match status" value="1"/>
</dbReference>
<dbReference type="Proteomes" id="UP001150904">
    <property type="component" value="Unassembled WGS sequence"/>
</dbReference>
<dbReference type="GeneID" id="83183688"/>
<dbReference type="SUPFAM" id="SSF57701">
    <property type="entry name" value="Zn2/Cys6 DNA-binding domain"/>
    <property type="match status" value="1"/>
</dbReference>
<gene>
    <name evidence="8" type="ORF">N7498_009331</name>
</gene>
<dbReference type="GO" id="GO:0000981">
    <property type="term" value="F:DNA-binding transcription factor activity, RNA polymerase II-specific"/>
    <property type="evidence" value="ECO:0007669"/>
    <property type="project" value="InterPro"/>
</dbReference>
<proteinExistence type="predicted"/>
<feature type="domain" description="Zn(2)-C6 fungal-type" evidence="7">
    <location>
        <begin position="28"/>
        <end position="58"/>
    </location>
</feature>
<name>A0A9W9M5D6_9EURO</name>
<accession>A0A9W9M5D6</accession>
<evidence type="ECO:0000256" key="4">
    <source>
        <dbReference type="ARBA" id="ARBA00023163"/>
    </source>
</evidence>
<feature type="compositionally biased region" description="Polar residues" evidence="6">
    <location>
        <begin position="96"/>
        <end position="112"/>
    </location>
</feature>
<keyword evidence="9" id="KW-1185">Reference proteome</keyword>
<dbReference type="EMBL" id="JAPQKR010000016">
    <property type="protein sequence ID" value="KAJ5190346.1"/>
    <property type="molecule type" value="Genomic_DNA"/>
</dbReference>
<dbReference type="Gene3D" id="4.10.240.10">
    <property type="entry name" value="Zn(2)-C6 fungal-type DNA-binding domain"/>
    <property type="match status" value="1"/>
</dbReference>
<dbReference type="InterPro" id="IPR001138">
    <property type="entry name" value="Zn2Cys6_DnaBD"/>
</dbReference>
<reference evidence="8" key="2">
    <citation type="journal article" date="2023" name="IMA Fungus">
        <title>Comparative genomic study of the Penicillium genus elucidates a diverse pangenome and 15 lateral gene transfer events.</title>
        <authorList>
            <person name="Petersen C."/>
            <person name="Sorensen T."/>
            <person name="Nielsen M.R."/>
            <person name="Sondergaard T.E."/>
            <person name="Sorensen J.L."/>
            <person name="Fitzpatrick D.A."/>
            <person name="Frisvad J.C."/>
            <person name="Nielsen K.L."/>
        </authorList>
    </citation>
    <scope>NUCLEOTIDE SEQUENCE</scope>
    <source>
        <strain evidence="8">IBT 15544</strain>
    </source>
</reference>
<keyword evidence="4" id="KW-0804">Transcription</keyword>
<dbReference type="InterPro" id="IPR036864">
    <property type="entry name" value="Zn2-C6_fun-type_DNA-bd_sf"/>
</dbReference>
<dbReference type="Pfam" id="PF00172">
    <property type="entry name" value="Zn_clus"/>
    <property type="match status" value="1"/>
</dbReference>
<evidence type="ECO:0000256" key="2">
    <source>
        <dbReference type="ARBA" id="ARBA00023015"/>
    </source>
</evidence>
<evidence type="ECO:0000256" key="5">
    <source>
        <dbReference type="ARBA" id="ARBA00023242"/>
    </source>
</evidence>
<dbReference type="InterPro" id="IPR051089">
    <property type="entry name" value="prtT"/>
</dbReference>
<keyword evidence="3" id="KW-0238">DNA-binding</keyword>
<evidence type="ECO:0000313" key="8">
    <source>
        <dbReference type="EMBL" id="KAJ5190346.1"/>
    </source>
</evidence>
<protein>
    <recommendedName>
        <fullName evidence="7">Zn(2)-C6 fungal-type domain-containing protein</fullName>
    </recommendedName>
</protein>
<dbReference type="PANTHER" id="PTHR31845:SF10">
    <property type="entry name" value="ZN(II)2CYS6 TRANSCRIPTION FACTOR (EUROFUNG)"/>
    <property type="match status" value="1"/>
</dbReference>
<comment type="subcellular location">
    <subcellularLocation>
        <location evidence="1">Nucleus</location>
    </subcellularLocation>
</comment>
<dbReference type="SMART" id="SM00066">
    <property type="entry name" value="GAL4"/>
    <property type="match status" value="1"/>
</dbReference>
<comment type="caution">
    <text evidence="8">The sequence shown here is derived from an EMBL/GenBank/DDBJ whole genome shotgun (WGS) entry which is preliminary data.</text>
</comment>
<feature type="region of interest" description="Disordered" evidence="6">
    <location>
        <begin position="96"/>
        <end position="115"/>
    </location>
</feature>
<dbReference type="AlphaFoldDB" id="A0A9W9M5D6"/>
<evidence type="ECO:0000256" key="3">
    <source>
        <dbReference type="ARBA" id="ARBA00023125"/>
    </source>
</evidence>
<dbReference type="CDD" id="cd00067">
    <property type="entry name" value="GAL4"/>
    <property type="match status" value="1"/>
</dbReference>
<dbReference type="GO" id="GO:0005634">
    <property type="term" value="C:nucleus"/>
    <property type="evidence" value="ECO:0007669"/>
    <property type="project" value="UniProtKB-SubCell"/>
</dbReference>
<organism evidence="8 9">
    <name type="scientific">Penicillium cinerascens</name>
    <dbReference type="NCBI Taxonomy" id="70096"/>
    <lineage>
        <taxon>Eukaryota</taxon>
        <taxon>Fungi</taxon>
        <taxon>Dikarya</taxon>
        <taxon>Ascomycota</taxon>
        <taxon>Pezizomycotina</taxon>
        <taxon>Eurotiomycetes</taxon>
        <taxon>Eurotiomycetidae</taxon>
        <taxon>Eurotiales</taxon>
        <taxon>Aspergillaceae</taxon>
        <taxon>Penicillium</taxon>
    </lineage>
</organism>
<dbReference type="OrthoDB" id="5226580at2759"/>
<dbReference type="RefSeq" id="XP_058303286.1">
    <property type="nucleotide sequence ID" value="XM_058456387.1"/>
</dbReference>
<evidence type="ECO:0000313" key="9">
    <source>
        <dbReference type="Proteomes" id="UP001150904"/>
    </source>
</evidence>
<dbReference type="GO" id="GO:0000976">
    <property type="term" value="F:transcription cis-regulatory region binding"/>
    <property type="evidence" value="ECO:0007669"/>
    <property type="project" value="TreeGrafter"/>
</dbReference>
<dbReference type="GO" id="GO:0008270">
    <property type="term" value="F:zinc ion binding"/>
    <property type="evidence" value="ECO:0007669"/>
    <property type="project" value="InterPro"/>
</dbReference>
<evidence type="ECO:0000259" key="7">
    <source>
        <dbReference type="PROSITE" id="PS50048"/>
    </source>
</evidence>
<evidence type="ECO:0000256" key="6">
    <source>
        <dbReference type="SAM" id="MobiDB-lite"/>
    </source>
</evidence>
<keyword evidence="5" id="KW-0539">Nucleus</keyword>
<reference evidence="8" key="1">
    <citation type="submission" date="2022-12" db="EMBL/GenBank/DDBJ databases">
        <authorList>
            <person name="Petersen C."/>
        </authorList>
    </citation>
    <scope>NUCLEOTIDE SEQUENCE</scope>
    <source>
        <strain evidence="8">IBT 15544</strain>
    </source>
</reference>
<evidence type="ECO:0000256" key="1">
    <source>
        <dbReference type="ARBA" id="ARBA00004123"/>
    </source>
</evidence>
<sequence length="605" mass="68784">MYPVTRQRGVAPDSPGMDDQSGLRLPKACKTCAKAKVRCDPDPNNGPCKRCRRLNKECGGQAPGAHRRQRPTASNIEVASLEAKLDRMVALLAASGRNSNEIGPSPERSSTYPEDDAVMPSEQEGHAFLEIFRTRMVPVFPFIVIPAHVTPERLRQEKPFLYLNISMVACQNAPRQREIAGIAKEYVAEHIVLRGEHSLDLFEGLLVHIAWFISVSRLHRPDIAGRALDNENEKQRYNMSGVAQLDAFVQLARAQAISLGLNQEQNIMRSLDKPIVYLRNLDLENGKAPVRTLEERRAYLGCYYVIAMLSACVRNMEPLRFTKYSNECCQVLQETSEFPTDAFLVQLVRSMHLADKINRTFSIHDYDSSAVLSTPLGMSVKWHQAELQRLRASCSCETPYSTILFFHYDTLELLLYKIALSEDLSDAEYGGHPVTRLDLLFCCLEATKSFFFNYYSLSSAYFPFLPFTSWCQFGHAIVILSRLSLYRSDRVEWDRAYVQSTIDFNNIVDQIGQKLGEARPSTKLGPGKDQQCTNERPEIYEKLESRMQLMKEAHLKRREAMEKSQPQAPQAPPDFSFMFSMPMGTFFPYTDFGELPDALETPMYN</sequence>
<feature type="region of interest" description="Disordered" evidence="6">
    <location>
        <begin position="1"/>
        <end position="24"/>
    </location>
</feature>
<keyword evidence="2" id="KW-0805">Transcription regulation</keyword>